<name>A0A139PJJ1_STROR</name>
<dbReference type="PATRIC" id="fig|1303.81.peg.1735"/>
<reference evidence="2 3" key="1">
    <citation type="submission" date="2016-01" db="EMBL/GenBank/DDBJ databases">
        <title>Highly variable Streptococcus oralis are common among viridans streptococci isolated from primates.</title>
        <authorList>
            <person name="Denapaite D."/>
            <person name="Rieger M."/>
            <person name="Koendgen S."/>
            <person name="Brueckner R."/>
            <person name="Ochigava I."/>
            <person name="Kappeler P."/>
            <person name="Maetz-Rensing K."/>
            <person name="Leendertz F."/>
            <person name="Hakenbeck R."/>
        </authorList>
    </citation>
    <scope>NUCLEOTIDE SEQUENCE [LARGE SCALE GENOMIC DNA]</scope>
    <source>
        <strain evidence="2 3">DD21</strain>
    </source>
</reference>
<evidence type="ECO:0008006" key="4">
    <source>
        <dbReference type="Google" id="ProtNLM"/>
    </source>
</evidence>
<dbReference type="Proteomes" id="UP000070053">
    <property type="component" value="Unassembled WGS sequence"/>
</dbReference>
<evidence type="ECO:0000313" key="2">
    <source>
        <dbReference type="EMBL" id="KXT90182.1"/>
    </source>
</evidence>
<keyword evidence="1" id="KW-0732">Signal</keyword>
<gene>
    <name evidence="2" type="ORF">SORDD21_01418</name>
</gene>
<feature type="chain" id="PRO_5039168496" description="Lipoprotein" evidence="1">
    <location>
        <begin position="23"/>
        <end position="326"/>
    </location>
</feature>
<protein>
    <recommendedName>
        <fullName evidence="4">Lipoprotein</fullName>
    </recommendedName>
</protein>
<dbReference type="OrthoDB" id="2235431at2"/>
<feature type="signal peptide" evidence="1">
    <location>
        <begin position="1"/>
        <end position="22"/>
    </location>
</feature>
<organism evidence="2 3">
    <name type="scientific">Streptococcus oralis</name>
    <dbReference type="NCBI Taxonomy" id="1303"/>
    <lineage>
        <taxon>Bacteria</taxon>
        <taxon>Bacillati</taxon>
        <taxon>Bacillota</taxon>
        <taxon>Bacilli</taxon>
        <taxon>Lactobacillales</taxon>
        <taxon>Streptococcaceae</taxon>
        <taxon>Streptococcus</taxon>
    </lineage>
</organism>
<dbReference type="PROSITE" id="PS51257">
    <property type="entry name" value="PROKAR_LIPOPROTEIN"/>
    <property type="match status" value="1"/>
</dbReference>
<dbReference type="EMBL" id="LQZP01000346">
    <property type="protein sequence ID" value="KXT90182.1"/>
    <property type="molecule type" value="Genomic_DNA"/>
</dbReference>
<proteinExistence type="predicted"/>
<accession>A0A139PJJ1</accession>
<dbReference type="AlphaFoldDB" id="A0A139PJJ1"/>
<evidence type="ECO:0000256" key="1">
    <source>
        <dbReference type="SAM" id="SignalP"/>
    </source>
</evidence>
<sequence>MRKKFRIYFLTTATILVFGLVACSSKPSTTATSNTEGTTNTETATYHKKDVNGPAASFDWNAKVEPTNYERTFVETNSGSQFNKTLDRTKEAAENLEKKKKEISDPKVQTALKLVDAVFVNQENFDLVVKSAGASNQEELFDKIWNEYLVPELTKIRPNFSNDTIFEYKGEKYPLKIYAPMFFKVNTNALGKAGAYTLEDYKVEGDLVYLKFMSPAVDTYQYEVKASYHTDKLEFFRGMVEEQQKILNTDYAKAMNIRFVYQLAALDFKANNYVDLEGMDYLDRNTHYLAIKVDNNGEASLDNENLANLLQISMKASNEANKGKFE</sequence>
<evidence type="ECO:0000313" key="3">
    <source>
        <dbReference type="Proteomes" id="UP000070053"/>
    </source>
</evidence>
<comment type="caution">
    <text evidence="2">The sequence shown here is derived from an EMBL/GenBank/DDBJ whole genome shotgun (WGS) entry which is preliminary data.</text>
</comment>